<dbReference type="SUPFAM" id="SSF52540">
    <property type="entry name" value="P-loop containing nucleoside triphosphate hydrolases"/>
    <property type="match status" value="1"/>
</dbReference>
<dbReference type="InterPro" id="IPR011545">
    <property type="entry name" value="DEAD/DEAH_box_helicase_dom"/>
</dbReference>
<name>A0A7V8FKB3_STEMA</name>
<reference evidence="10" key="1">
    <citation type="journal article" date="2020" name="MBio">
        <title>Horizontal gene transfer to a defensive symbiont with a reduced genome amongst a multipartite beetle microbiome.</title>
        <authorList>
            <person name="Waterworth S.C."/>
            <person name="Florez L.V."/>
            <person name="Rees E.R."/>
            <person name="Hertweck C."/>
            <person name="Kaltenpoth M."/>
            <person name="Kwan J.C."/>
        </authorList>
    </citation>
    <scope>NUCLEOTIDE SEQUENCE [LARGE SCALE GENOMIC DNA]</scope>
</reference>
<dbReference type="SMART" id="SM00487">
    <property type="entry name" value="DEXDc"/>
    <property type="match status" value="1"/>
</dbReference>
<keyword evidence="2" id="KW-0547">Nucleotide-binding</keyword>
<dbReference type="FunFam" id="3.40.50.300:FF:000466">
    <property type="entry name" value="ATP-dependent DNA helicase"/>
    <property type="match status" value="1"/>
</dbReference>
<evidence type="ECO:0000256" key="6">
    <source>
        <dbReference type="ARBA" id="ARBA00044969"/>
    </source>
</evidence>
<evidence type="ECO:0000313" key="10">
    <source>
        <dbReference type="Proteomes" id="UP000487117"/>
    </source>
</evidence>
<dbReference type="SMART" id="SM00491">
    <property type="entry name" value="HELICc2"/>
    <property type="match status" value="1"/>
</dbReference>
<keyword evidence="9" id="KW-0347">Helicase</keyword>
<dbReference type="InterPro" id="IPR014001">
    <property type="entry name" value="Helicase_ATP-bd"/>
</dbReference>
<organism evidence="9 10">
    <name type="scientific">Stenotrophomonas maltophilia</name>
    <name type="common">Pseudomonas maltophilia</name>
    <name type="synonym">Xanthomonas maltophilia</name>
    <dbReference type="NCBI Taxonomy" id="40324"/>
    <lineage>
        <taxon>Bacteria</taxon>
        <taxon>Pseudomonadati</taxon>
        <taxon>Pseudomonadota</taxon>
        <taxon>Gammaproteobacteria</taxon>
        <taxon>Lysobacterales</taxon>
        <taxon>Lysobacteraceae</taxon>
        <taxon>Stenotrophomonas</taxon>
        <taxon>Stenotrophomonas maltophilia group</taxon>
    </lineage>
</organism>
<evidence type="ECO:0000313" key="9">
    <source>
        <dbReference type="EMBL" id="KAF1017629.1"/>
    </source>
</evidence>
<sequence length="669" mass="72697">MSDLIHASREALSDGGALAVHLDAFVPRPAQLHLTEAIAHALQQRDLLLAEAGTGTGKTFAYLVPVLLSGLRTIISTGTRALQDQLYHRDLPRVRQALGIGVRSALLKGRGNYLCRYRLQQARGEPRFSSPEQAAQFQRIAAWSGRTEHGDMAELDGLADDSPLLPMVTSTVDNCLDNDCPFWDDCFVMRARQRAQAADIVVVNHHLLLADLALKQEGFGELLPGAQAFVIDEAHQLPELAAQFFGEGFGMRPWQELARDCLAEARSVGGAQSALQAPVDALQQALLELRAAMEALPPRGTQWRALSMPQVRDGFDAVMTSLVTLEVALQAVREAAAGLDACHARARDAIGRLGRWLGEDTPSLSFDFDAPADAETPVPDAAGDVLWYELTARGFRCQRTPMDVSGPLREHRERTGAAWIFTSATLTVDGGFGHISQRLGLDDPQTLVQPSPFNWPEQALCYLPGNLPDPAARGFGTALIQALLPVLQASQGRAFLLFASHRALREAAEALRGAPWPLFVQGEAPRATLLQRFRESGNGVLLGAASFREGVDVVGEALSVVVIDKLPFAAPDDPVFEARLEAIRSQGGNPFRDEQLPQAVIALKQGVGRLIRSETDRGVLVLCDPRLLNRGYGRIFLDSLPPFRRTRALADVQAFFAPQWPRGGHCHGA</sequence>
<protein>
    <recommendedName>
        <fullName evidence="6">DNA 5'-3' helicase</fullName>
        <ecNumber evidence="6">5.6.2.3</ecNumber>
    </recommendedName>
</protein>
<dbReference type="PANTHER" id="PTHR11472:SF34">
    <property type="entry name" value="REGULATOR OF TELOMERE ELONGATION HELICASE 1"/>
    <property type="match status" value="1"/>
</dbReference>
<evidence type="ECO:0000259" key="8">
    <source>
        <dbReference type="PROSITE" id="PS51193"/>
    </source>
</evidence>
<evidence type="ECO:0000256" key="2">
    <source>
        <dbReference type="ARBA" id="ARBA00022741"/>
    </source>
</evidence>
<accession>A0A7V8FKB3</accession>
<dbReference type="Gene3D" id="3.40.50.300">
    <property type="entry name" value="P-loop containing nucleotide triphosphate hydrolases"/>
    <property type="match status" value="2"/>
</dbReference>
<proteinExistence type="inferred from homology"/>
<comment type="catalytic activity">
    <reaction evidence="7">
        <text>ATP + H2O = ADP + phosphate + H(+)</text>
        <dbReference type="Rhea" id="RHEA:13065"/>
        <dbReference type="ChEBI" id="CHEBI:15377"/>
        <dbReference type="ChEBI" id="CHEBI:15378"/>
        <dbReference type="ChEBI" id="CHEBI:30616"/>
        <dbReference type="ChEBI" id="CHEBI:43474"/>
        <dbReference type="ChEBI" id="CHEBI:456216"/>
        <dbReference type="EC" id="5.6.2.3"/>
    </reaction>
</comment>
<dbReference type="Pfam" id="PF00270">
    <property type="entry name" value="DEAD"/>
    <property type="match status" value="1"/>
</dbReference>
<keyword evidence="3" id="KW-0378">Hydrolase</keyword>
<dbReference type="EMBL" id="WNDS01000001">
    <property type="protein sequence ID" value="KAF1017629.1"/>
    <property type="molecule type" value="Genomic_DNA"/>
</dbReference>
<dbReference type="InterPro" id="IPR014013">
    <property type="entry name" value="Helic_SF1/SF2_ATP-bd_DinG/Rad3"/>
</dbReference>
<dbReference type="GO" id="GO:0003676">
    <property type="term" value="F:nucleic acid binding"/>
    <property type="evidence" value="ECO:0007669"/>
    <property type="project" value="InterPro"/>
</dbReference>
<comment type="cofactor">
    <cofactor evidence="1">
        <name>[4Fe-4S] cluster</name>
        <dbReference type="ChEBI" id="CHEBI:49883"/>
    </cofactor>
</comment>
<dbReference type="GO" id="GO:0043139">
    <property type="term" value="F:5'-3' DNA helicase activity"/>
    <property type="evidence" value="ECO:0007669"/>
    <property type="project" value="UniProtKB-EC"/>
</dbReference>
<dbReference type="AlphaFoldDB" id="A0A7V8FKB3"/>
<dbReference type="Proteomes" id="UP000487117">
    <property type="component" value="Unassembled WGS sequence"/>
</dbReference>
<evidence type="ECO:0000256" key="5">
    <source>
        <dbReference type="ARBA" id="ARBA00038058"/>
    </source>
</evidence>
<evidence type="ECO:0000256" key="4">
    <source>
        <dbReference type="ARBA" id="ARBA00022840"/>
    </source>
</evidence>
<dbReference type="Pfam" id="PF13307">
    <property type="entry name" value="Helicase_C_2"/>
    <property type="match status" value="1"/>
</dbReference>
<dbReference type="EC" id="5.6.2.3" evidence="6"/>
<evidence type="ECO:0000256" key="3">
    <source>
        <dbReference type="ARBA" id="ARBA00022801"/>
    </source>
</evidence>
<dbReference type="InterPro" id="IPR027417">
    <property type="entry name" value="P-loop_NTPase"/>
</dbReference>
<comment type="caution">
    <text evidence="9">The sequence shown here is derived from an EMBL/GenBank/DDBJ whole genome shotgun (WGS) entry which is preliminary data.</text>
</comment>
<comment type="similarity">
    <text evidence="5">Belongs to the helicase family. DinG subfamily.</text>
</comment>
<dbReference type="GO" id="GO:0016818">
    <property type="term" value="F:hydrolase activity, acting on acid anhydrides, in phosphorus-containing anhydrides"/>
    <property type="evidence" value="ECO:0007669"/>
    <property type="project" value="InterPro"/>
</dbReference>
<dbReference type="InterPro" id="IPR045028">
    <property type="entry name" value="DinG/Rad3-like"/>
</dbReference>
<evidence type="ECO:0000256" key="1">
    <source>
        <dbReference type="ARBA" id="ARBA00001966"/>
    </source>
</evidence>
<dbReference type="GO" id="GO:0005524">
    <property type="term" value="F:ATP binding"/>
    <property type="evidence" value="ECO:0007669"/>
    <property type="project" value="UniProtKB-KW"/>
</dbReference>
<keyword evidence="4" id="KW-0067">ATP-binding</keyword>
<feature type="domain" description="Helicase ATP-binding" evidence="8">
    <location>
        <begin position="17"/>
        <end position="299"/>
    </location>
</feature>
<dbReference type="PROSITE" id="PS51193">
    <property type="entry name" value="HELICASE_ATP_BIND_2"/>
    <property type="match status" value="1"/>
</dbReference>
<dbReference type="InterPro" id="IPR006555">
    <property type="entry name" value="ATP-dep_Helicase_C"/>
</dbReference>
<gene>
    <name evidence="9" type="primary">dinG_1</name>
    <name evidence="9" type="ORF">GAK31_00897</name>
</gene>
<dbReference type="PANTHER" id="PTHR11472">
    <property type="entry name" value="DNA REPAIR DEAD HELICASE RAD3/XP-D SUBFAMILY MEMBER"/>
    <property type="match status" value="1"/>
</dbReference>
<dbReference type="GO" id="GO:0006281">
    <property type="term" value="P:DNA repair"/>
    <property type="evidence" value="ECO:0007669"/>
    <property type="project" value="TreeGrafter"/>
</dbReference>
<evidence type="ECO:0000256" key="7">
    <source>
        <dbReference type="ARBA" id="ARBA00048954"/>
    </source>
</evidence>